<keyword evidence="6 7" id="KW-0234">DNA repair</keyword>
<feature type="zinc finger region" description="C4-type" evidence="7">
    <location>
        <begin position="70"/>
        <end position="85"/>
    </location>
</feature>
<reference evidence="9 10" key="1">
    <citation type="submission" date="2016-12" db="EMBL/GenBank/DDBJ databases">
        <authorList>
            <person name="Song W.-J."/>
            <person name="Kurnit D.M."/>
        </authorList>
    </citation>
    <scope>NUCLEOTIDE SEQUENCE [LARGE SCALE GENOMIC DNA]</scope>
    <source>
        <strain evidence="9 10">CGMCC 1.10808</strain>
    </source>
</reference>
<dbReference type="InterPro" id="IPR034137">
    <property type="entry name" value="TOPRIM_RecR"/>
</dbReference>
<evidence type="ECO:0000256" key="5">
    <source>
        <dbReference type="ARBA" id="ARBA00023172"/>
    </source>
</evidence>
<dbReference type="InterPro" id="IPR023627">
    <property type="entry name" value="Rcmb_RecR"/>
</dbReference>
<organism evidence="9 10">
    <name type="scientific">Oceanicella actignis</name>
    <dbReference type="NCBI Taxonomy" id="1189325"/>
    <lineage>
        <taxon>Bacteria</taxon>
        <taxon>Pseudomonadati</taxon>
        <taxon>Pseudomonadota</taxon>
        <taxon>Alphaproteobacteria</taxon>
        <taxon>Rhodobacterales</taxon>
        <taxon>Paracoccaceae</taxon>
        <taxon>Oceanicella</taxon>
    </lineage>
</organism>
<dbReference type="PROSITE" id="PS50880">
    <property type="entry name" value="TOPRIM"/>
    <property type="match status" value="1"/>
</dbReference>
<keyword evidence="1 7" id="KW-0479">Metal-binding</keyword>
<evidence type="ECO:0000259" key="8">
    <source>
        <dbReference type="PROSITE" id="PS50880"/>
    </source>
</evidence>
<evidence type="ECO:0000256" key="3">
    <source>
        <dbReference type="ARBA" id="ARBA00022771"/>
    </source>
</evidence>
<dbReference type="Gene3D" id="1.10.8.420">
    <property type="entry name" value="RecR Domain 1"/>
    <property type="match status" value="1"/>
</dbReference>
<dbReference type="PANTHER" id="PTHR30446:SF0">
    <property type="entry name" value="RECOMBINATION PROTEIN RECR"/>
    <property type="match status" value="1"/>
</dbReference>
<proteinExistence type="inferred from homology"/>
<evidence type="ECO:0000256" key="2">
    <source>
        <dbReference type="ARBA" id="ARBA00022763"/>
    </source>
</evidence>
<gene>
    <name evidence="7" type="primary">recR</name>
    <name evidence="9" type="ORF">SAMN05216200_11183</name>
</gene>
<evidence type="ECO:0000256" key="7">
    <source>
        <dbReference type="HAMAP-Rule" id="MF_00017"/>
    </source>
</evidence>
<dbReference type="Pfam" id="PF21176">
    <property type="entry name" value="RecR_HhH"/>
    <property type="match status" value="1"/>
</dbReference>
<keyword evidence="3 7" id="KW-0863">Zinc-finger</keyword>
<dbReference type="Pfam" id="PF02132">
    <property type="entry name" value="RecR_ZnF"/>
    <property type="match status" value="1"/>
</dbReference>
<evidence type="ECO:0000313" key="10">
    <source>
        <dbReference type="Proteomes" id="UP000184066"/>
    </source>
</evidence>
<keyword evidence="2 7" id="KW-0227">DNA damage</keyword>
<dbReference type="PANTHER" id="PTHR30446">
    <property type="entry name" value="RECOMBINATION PROTEIN RECR"/>
    <property type="match status" value="1"/>
</dbReference>
<dbReference type="CDD" id="cd01025">
    <property type="entry name" value="TOPRIM_recR"/>
    <property type="match status" value="1"/>
</dbReference>
<dbReference type="Gene3D" id="3.40.1360.10">
    <property type="match status" value="1"/>
</dbReference>
<feature type="domain" description="Toprim" evidence="8">
    <location>
        <begin position="93"/>
        <end position="187"/>
    </location>
</feature>
<sequence length="210" mass="22116">MSDEIGNRPGGAPGLGGEGVDRLIEMLARLPGLGPRSARRAALHLLKRRESLMAPLAQTMAEVARTVRPCAECGALATAERCAICADPRRDAGLICVVEDVSDLWAMERSGAYAGRYHVLGGVLSALDGIGPDELRIPDLARRVREGAVREVILALPATMDGQTTAHYIAAQLEGLSAVTSLAQGVPVGGELDYLDDGTITAALRQRRGL</sequence>
<evidence type="ECO:0000313" key="9">
    <source>
        <dbReference type="EMBL" id="SHN75625.1"/>
    </source>
</evidence>
<dbReference type="SMART" id="SM00493">
    <property type="entry name" value="TOPRIM"/>
    <property type="match status" value="1"/>
</dbReference>
<dbReference type="GO" id="GO:0006310">
    <property type="term" value="P:DNA recombination"/>
    <property type="evidence" value="ECO:0007669"/>
    <property type="project" value="UniProtKB-UniRule"/>
</dbReference>
<dbReference type="InterPro" id="IPR015967">
    <property type="entry name" value="Rcmb_RecR_Znf"/>
</dbReference>
<evidence type="ECO:0000256" key="4">
    <source>
        <dbReference type="ARBA" id="ARBA00022833"/>
    </source>
</evidence>
<protein>
    <recommendedName>
        <fullName evidence="7">Recombination protein RecR</fullName>
    </recommendedName>
</protein>
<keyword evidence="5 7" id="KW-0233">DNA recombination</keyword>
<keyword evidence="10" id="KW-1185">Reference proteome</keyword>
<comment type="function">
    <text evidence="7">May play a role in DNA repair. It seems to be involved in an RecBC-independent recombinational process of DNA repair. It may act with RecF and RecO.</text>
</comment>
<dbReference type="EMBL" id="FRDL01000011">
    <property type="protein sequence ID" value="SHN75625.1"/>
    <property type="molecule type" value="Genomic_DNA"/>
</dbReference>
<comment type="similarity">
    <text evidence="7">Belongs to the RecR family.</text>
</comment>
<dbReference type="Proteomes" id="UP000184066">
    <property type="component" value="Unassembled WGS sequence"/>
</dbReference>
<dbReference type="GO" id="GO:0006281">
    <property type="term" value="P:DNA repair"/>
    <property type="evidence" value="ECO:0007669"/>
    <property type="project" value="UniProtKB-UniRule"/>
</dbReference>
<dbReference type="GO" id="GO:0008270">
    <property type="term" value="F:zinc ion binding"/>
    <property type="evidence" value="ECO:0007669"/>
    <property type="project" value="UniProtKB-KW"/>
</dbReference>
<dbReference type="Pfam" id="PF21175">
    <property type="entry name" value="RecR_C"/>
    <property type="match status" value="1"/>
</dbReference>
<evidence type="ECO:0000256" key="6">
    <source>
        <dbReference type="ARBA" id="ARBA00023204"/>
    </source>
</evidence>
<dbReference type="SUPFAM" id="SSF111304">
    <property type="entry name" value="Recombination protein RecR"/>
    <property type="match status" value="1"/>
</dbReference>
<dbReference type="GO" id="GO:0003677">
    <property type="term" value="F:DNA binding"/>
    <property type="evidence" value="ECO:0007669"/>
    <property type="project" value="UniProtKB-UniRule"/>
</dbReference>
<dbReference type="Pfam" id="PF13662">
    <property type="entry name" value="Toprim_4"/>
    <property type="match status" value="1"/>
</dbReference>
<dbReference type="HAMAP" id="MF_00017">
    <property type="entry name" value="RecR"/>
    <property type="match status" value="1"/>
</dbReference>
<dbReference type="RefSeq" id="WP_072748260.1">
    <property type="nucleotide sequence ID" value="NZ_FOHL01000010.1"/>
</dbReference>
<dbReference type="InterPro" id="IPR000093">
    <property type="entry name" value="DNA_Rcmb_RecR"/>
</dbReference>
<dbReference type="NCBIfam" id="TIGR00615">
    <property type="entry name" value="recR"/>
    <property type="match status" value="1"/>
</dbReference>
<accession>A0A1M7TY66</accession>
<dbReference type="PROSITE" id="PS01300">
    <property type="entry name" value="RECR"/>
    <property type="match status" value="1"/>
</dbReference>
<keyword evidence="4 7" id="KW-0862">Zinc</keyword>
<name>A0A1M7TY66_9RHOB</name>
<dbReference type="OrthoDB" id="9802672at2"/>
<evidence type="ECO:0000256" key="1">
    <source>
        <dbReference type="ARBA" id="ARBA00022723"/>
    </source>
</evidence>
<dbReference type="Gene3D" id="6.10.250.240">
    <property type="match status" value="1"/>
</dbReference>
<dbReference type="AlphaFoldDB" id="A0A1M7TY66"/>
<dbReference type="STRING" id="1189325.SAMN04488119_11083"/>
<dbReference type="InterPro" id="IPR006171">
    <property type="entry name" value="TOPRIM_dom"/>
</dbReference>